<dbReference type="RefSeq" id="WP_184749386.1">
    <property type="nucleotide sequence ID" value="NZ_BAAAJR010000003.1"/>
</dbReference>
<proteinExistence type="predicted"/>
<evidence type="ECO:0000313" key="3">
    <source>
        <dbReference type="Proteomes" id="UP000537775"/>
    </source>
</evidence>
<keyword evidence="2" id="KW-0548">Nucleotidyltransferase</keyword>
<evidence type="ECO:0000259" key="1">
    <source>
        <dbReference type="Pfam" id="PF12804"/>
    </source>
</evidence>
<keyword evidence="2" id="KW-0808">Transferase</keyword>
<dbReference type="Pfam" id="PF12804">
    <property type="entry name" value="NTP_transf_3"/>
    <property type="match status" value="1"/>
</dbReference>
<evidence type="ECO:0000313" key="2">
    <source>
        <dbReference type="EMBL" id="MBB6390129.1"/>
    </source>
</evidence>
<dbReference type="InterPro" id="IPR025877">
    <property type="entry name" value="MobA-like_NTP_Trfase"/>
</dbReference>
<dbReference type="SUPFAM" id="SSF53448">
    <property type="entry name" value="Nucleotide-diphospho-sugar transferases"/>
    <property type="match status" value="1"/>
</dbReference>
<dbReference type="EMBL" id="JACHML010000001">
    <property type="protein sequence ID" value="MBB6390129.1"/>
    <property type="molecule type" value="Genomic_DNA"/>
</dbReference>
<dbReference type="Gene3D" id="3.90.550.10">
    <property type="entry name" value="Spore Coat Polysaccharide Biosynthesis Protein SpsA, Chain A"/>
    <property type="match status" value="1"/>
</dbReference>
<gene>
    <name evidence="2" type="ORF">HD594_000442</name>
</gene>
<comment type="caution">
    <text evidence="2">The sequence shown here is derived from an EMBL/GenBank/DDBJ whole genome shotgun (WGS) entry which is preliminary data.</text>
</comment>
<dbReference type="PANTHER" id="PTHR43777">
    <property type="entry name" value="MOLYBDENUM COFACTOR CYTIDYLYLTRANSFERASE"/>
    <property type="match status" value="1"/>
</dbReference>
<sequence length="231" mass="22070">MRACGLVLAAGAGSRFGGPKGLARTASGEAWVALSVRMLREGGCDDVLVAVGARGDEVAGLVPGGAAVVAVPEWSDGLSATVRAGMRAAADTGADVVVVVPVDTPELPASAVARVVAAARGGVAAGAGSGAGAGVAADAAGAGAAAGPGSGPGEVTGAGAGSGDVAGSRGALVQALYGGRPGHPVVIGVDHLQRLEAALRGDRGAGAYLAEHGARRIECGDLWSGRDVDRR</sequence>
<dbReference type="AlphaFoldDB" id="A0A7X0FMC6"/>
<feature type="domain" description="MobA-like NTP transferase" evidence="1">
    <location>
        <begin position="5"/>
        <end position="212"/>
    </location>
</feature>
<accession>A0A7X0FMC6</accession>
<keyword evidence="3" id="KW-1185">Reference proteome</keyword>
<dbReference type="InterPro" id="IPR029044">
    <property type="entry name" value="Nucleotide-diphossugar_trans"/>
</dbReference>
<dbReference type="Proteomes" id="UP000537775">
    <property type="component" value="Unassembled WGS sequence"/>
</dbReference>
<dbReference type="PANTHER" id="PTHR43777:SF1">
    <property type="entry name" value="MOLYBDENUM COFACTOR CYTIDYLYLTRANSFERASE"/>
    <property type="match status" value="1"/>
</dbReference>
<protein>
    <submittedName>
        <fullName evidence="2">CTP:molybdopterin cytidylyltransferase MocA</fullName>
    </submittedName>
</protein>
<dbReference type="GO" id="GO:0016779">
    <property type="term" value="F:nucleotidyltransferase activity"/>
    <property type="evidence" value="ECO:0007669"/>
    <property type="project" value="UniProtKB-KW"/>
</dbReference>
<organism evidence="2 3">
    <name type="scientific">Microbacterium thalassium</name>
    <dbReference type="NCBI Taxonomy" id="362649"/>
    <lineage>
        <taxon>Bacteria</taxon>
        <taxon>Bacillati</taxon>
        <taxon>Actinomycetota</taxon>
        <taxon>Actinomycetes</taxon>
        <taxon>Micrococcales</taxon>
        <taxon>Microbacteriaceae</taxon>
        <taxon>Microbacterium</taxon>
    </lineage>
</organism>
<name>A0A7X0FMC6_9MICO</name>
<reference evidence="2 3" key="1">
    <citation type="submission" date="2020-08" db="EMBL/GenBank/DDBJ databases">
        <title>Sequencing the genomes of 1000 actinobacteria strains.</title>
        <authorList>
            <person name="Klenk H.-P."/>
        </authorList>
    </citation>
    <scope>NUCLEOTIDE SEQUENCE [LARGE SCALE GENOMIC DNA]</scope>
    <source>
        <strain evidence="2 3">DSM 12511</strain>
    </source>
</reference>